<protein>
    <submittedName>
        <fullName evidence="1">Uncharacterized protein</fullName>
    </submittedName>
</protein>
<dbReference type="EMBL" id="GBRH01201700">
    <property type="protein sequence ID" value="JAD96195.1"/>
    <property type="molecule type" value="Transcribed_RNA"/>
</dbReference>
<name>A0A0A9EEB5_ARUDO</name>
<sequence length="48" mass="5567">MVRWSELRSPETSGRCSSFLSSAPVWWWPCNPARSWCPNPLAVQLHRP</sequence>
<evidence type="ECO:0000313" key="1">
    <source>
        <dbReference type="EMBL" id="JAD96195.1"/>
    </source>
</evidence>
<accession>A0A0A9EEB5</accession>
<reference evidence="1" key="1">
    <citation type="submission" date="2014-09" db="EMBL/GenBank/DDBJ databases">
        <authorList>
            <person name="Magalhaes I.L.F."/>
            <person name="Oliveira U."/>
            <person name="Santos F.R."/>
            <person name="Vidigal T.H.D.A."/>
            <person name="Brescovit A.D."/>
            <person name="Santos A.J."/>
        </authorList>
    </citation>
    <scope>NUCLEOTIDE SEQUENCE</scope>
    <source>
        <tissue evidence="1">Shoot tissue taken approximately 20 cm above the soil surface</tissue>
    </source>
</reference>
<dbReference type="AlphaFoldDB" id="A0A0A9EEB5"/>
<proteinExistence type="predicted"/>
<organism evidence="1">
    <name type="scientific">Arundo donax</name>
    <name type="common">Giant reed</name>
    <name type="synonym">Donax arundinaceus</name>
    <dbReference type="NCBI Taxonomy" id="35708"/>
    <lineage>
        <taxon>Eukaryota</taxon>
        <taxon>Viridiplantae</taxon>
        <taxon>Streptophyta</taxon>
        <taxon>Embryophyta</taxon>
        <taxon>Tracheophyta</taxon>
        <taxon>Spermatophyta</taxon>
        <taxon>Magnoliopsida</taxon>
        <taxon>Liliopsida</taxon>
        <taxon>Poales</taxon>
        <taxon>Poaceae</taxon>
        <taxon>PACMAD clade</taxon>
        <taxon>Arundinoideae</taxon>
        <taxon>Arundineae</taxon>
        <taxon>Arundo</taxon>
    </lineage>
</organism>
<reference evidence="1" key="2">
    <citation type="journal article" date="2015" name="Data Brief">
        <title>Shoot transcriptome of the giant reed, Arundo donax.</title>
        <authorList>
            <person name="Barrero R.A."/>
            <person name="Guerrero F.D."/>
            <person name="Moolhuijzen P."/>
            <person name="Goolsby J.A."/>
            <person name="Tidwell J."/>
            <person name="Bellgard S.E."/>
            <person name="Bellgard M.I."/>
        </authorList>
    </citation>
    <scope>NUCLEOTIDE SEQUENCE</scope>
    <source>
        <tissue evidence="1">Shoot tissue taken approximately 20 cm above the soil surface</tissue>
    </source>
</reference>